<protein>
    <submittedName>
        <fullName evidence="2">Uncharacterized protein</fullName>
    </submittedName>
</protein>
<dbReference type="EMBL" id="BMAO01039131">
    <property type="protein sequence ID" value="GFR29117.1"/>
    <property type="molecule type" value="Genomic_DNA"/>
</dbReference>
<feature type="compositionally biased region" description="Acidic residues" evidence="1">
    <location>
        <begin position="274"/>
        <end position="286"/>
    </location>
</feature>
<proteinExistence type="predicted"/>
<feature type="compositionally biased region" description="Basic and acidic residues" evidence="1">
    <location>
        <begin position="34"/>
        <end position="59"/>
    </location>
</feature>
<dbReference type="Proteomes" id="UP000887116">
    <property type="component" value="Unassembled WGS sequence"/>
</dbReference>
<feature type="non-terminal residue" evidence="2">
    <location>
        <position position="369"/>
    </location>
</feature>
<feature type="compositionally biased region" description="Low complexity" evidence="1">
    <location>
        <begin position="60"/>
        <end position="72"/>
    </location>
</feature>
<feature type="compositionally biased region" description="Low complexity" evidence="1">
    <location>
        <begin position="133"/>
        <end position="143"/>
    </location>
</feature>
<feature type="compositionally biased region" description="Low complexity" evidence="1">
    <location>
        <begin position="80"/>
        <end position="90"/>
    </location>
</feature>
<organism evidence="2 3">
    <name type="scientific">Trichonephila clavata</name>
    <name type="common">Joro spider</name>
    <name type="synonym">Nephila clavata</name>
    <dbReference type="NCBI Taxonomy" id="2740835"/>
    <lineage>
        <taxon>Eukaryota</taxon>
        <taxon>Metazoa</taxon>
        <taxon>Ecdysozoa</taxon>
        <taxon>Arthropoda</taxon>
        <taxon>Chelicerata</taxon>
        <taxon>Arachnida</taxon>
        <taxon>Araneae</taxon>
        <taxon>Araneomorphae</taxon>
        <taxon>Entelegynae</taxon>
        <taxon>Araneoidea</taxon>
        <taxon>Nephilidae</taxon>
        <taxon>Trichonephila</taxon>
    </lineage>
</organism>
<comment type="caution">
    <text evidence="2">The sequence shown here is derived from an EMBL/GenBank/DDBJ whole genome shotgun (WGS) entry which is preliminary data.</text>
</comment>
<accession>A0A8X6HS18</accession>
<evidence type="ECO:0000313" key="3">
    <source>
        <dbReference type="Proteomes" id="UP000887116"/>
    </source>
</evidence>
<keyword evidence="3" id="KW-1185">Reference proteome</keyword>
<dbReference type="OrthoDB" id="6464491at2759"/>
<evidence type="ECO:0000256" key="1">
    <source>
        <dbReference type="SAM" id="MobiDB-lite"/>
    </source>
</evidence>
<name>A0A8X6HS18_TRICU</name>
<evidence type="ECO:0000313" key="2">
    <source>
        <dbReference type="EMBL" id="GFR29117.1"/>
    </source>
</evidence>
<dbReference type="AlphaFoldDB" id="A0A8X6HS18"/>
<gene>
    <name evidence="2" type="primary">AVEN_64130_1</name>
    <name evidence="2" type="ORF">TNCT_557131</name>
</gene>
<feature type="region of interest" description="Disordered" evidence="1">
    <location>
        <begin position="1"/>
        <end position="313"/>
    </location>
</feature>
<feature type="compositionally biased region" description="Polar residues" evidence="1">
    <location>
        <begin position="1"/>
        <end position="22"/>
    </location>
</feature>
<sequence>GSCSCQDYGSFEDSQTVTTDDGSLNPEIKQALESAERRRQEYLDKYREVKAKSESKMDDPTSPDSESSSSIFTERETSRSEVSTSSSNRVAKSETEEDESSEYVTATDHSPHSPQRMPGRKKGPSEEDDVPTSFESFSSPSKSSIHHKSSGSPPSLLKDGADLQAEGSPRRTADADDVSIYLSAALPPDDLESSDESTKKETPPTTPSTESEEGVTPFHKVHHDTSGTPDSDRTSDITALFDPSPEPLSSLQEPQTVIEIRSEATSEEILSVGNDDDEMDRIDDEDSFPRGNGSRSERGGSESSESSSVLSGLQDMENVVKYGGGMERLQMGSFMPLDIRKTADELSTVSEVSEESSKNGMIRVRKLVL</sequence>
<reference evidence="2" key="1">
    <citation type="submission" date="2020-07" db="EMBL/GenBank/DDBJ databases">
        <title>Multicomponent nature underlies the extraordinary mechanical properties of spider dragline silk.</title>
        <authorList>
            <person name="Kono N."/>
            <person name="Nakamura H."/>
            <person name="Mori M."/>
            <person name="Yoshida Y."/>
            <person name="Ohtoshi R."/>
            <person name="Malay A.D."/>
            <person name="Moran D.A.P."/>
            <person name="Tomita M."/>
            <person name="Numata K."/>
            <person name="Arakawa K."/>
        </authorList>
    </citation>
    <scope>NUCLEOTIDE SEQUENCE</scope>
</reference>